<feature type="transmembrane region" description="Helical" evidence="1">
    <location>
        <begin position="172"/>
        <end position="191"/>
    </location>
</feature>
<accession>A0AAV5TI33</accession>
<dbReference type="Proteomes" id="UP001432027">
    <property type="component" value="Unassembled WGS sequence"/>
</dbReference>
<evidence type="ECO:0000313" key="2">
    <source>
        <dbReference type="EMBL" id="GMS94011.1"/>
    </source>
</evidence>
<dbReference type="SUPFAM" id="SSF90112">
    <property type="entry name" value="Neurotransmitter-gated ion-channel transmembrane pore"/>
    <property type="match status" value="1"/>
</dbReference>
<keyword evidence="3" id="KW-1185">Reference proteome</keyword>
<reference evidence="2" key="1">
    <citation type="submission" date="2023-10" db="EMBL/GenBank/DDBJ databases">
        <title>Genome assembly of Pristionchus species.</title>
        <authorList>
            <person name="Yoshida K."/>
            <person name="Sommer R.J."/>
        </authorList>
    </citation>
    <scope>NUCLEOTIDE SEQUENCE</scope>
    <source>
        <strain evidence="2">RS0144</strain>
    </source>
</reference>
<dbReference type="AlphaFoldDB" id="A0AAV5TI33"/>
<dbReference type="InterPro" id="IPR038050">
    <property type="entry name" value="Neuro_actylchol_rec"/>
</dbReference>
<keyword evidence="1" id="KW-0812">Transmembrane</keyword>
<feature type="non-terminal residue" evidence="2">
    <location>
        <position position="1"/>
    </location>
</feature>
<evidence type="ECO:0000256" key="1">
    <source>
        <dbReference type="SAM" id="Phobius"/>
    </source>
</evidence>
<protein>
    <recommendedName>
        <fullName evidence="4">Transmembrane ion channel</fullName>
    </recommendedName>
</protein>
<feature type="transmembrane region" description="Helical" evidence="1">
    <location>
        <begin position="89"/>
        <end position="107"/>
    </location>
</feature>
<dbReference type="PANTHER" id="PTHR18945">
    <property type="entry name" value="NEUROTRANSMITTER GATED ION CHANNEL"/>
    <property type="match status" value="1"/>
</dbReference>
<comment type="caution">
    <text evidence="2">The sequence shown here is derived from an EMBL/GenBank/DDBJ whole genome shotgun (WGS) entry which is preliminary data.</text>
</comment>
<keyword evidence="1" id="KW-1133">Transmembrane helix</keyword>
<dbReference type="GO" id="GO:0005216">
    <property type="term" value="F:monoatomic ion channel activity"/>
    <property type="evidence" value="ECO:0007669"/>
    <property type="project" value="InterPro"/>
</dbReference>
<organism evidence="2 3">
    <name type="scientific">Pristionchus entomophagus</name>
    <dbReference type="NCBI Taxonomy" id="358040"/>
    <lineage>
        <taxon>Eukaryota</taxon>
        <taxon>Metazoa</taxon>
        <taxon>Ecdysozoa</taxon>
        <taxon>Nematoda</taxon>
        <taxon>Chromadorea</taxon>
        <taxon>Rhabditida</taxon>
        <taxon>Rhabditina</taxon>
        <taxon>Diplogasteromorpha</taxon>
        <taxon>Diplogasteroidea</taxon>
        <taxon>Neodiplogasteridae</taxon>
        <taxon>Pristionchus</taxon>
    </lineage>
</organism>
<proteinExistence type="predicted"/>
<feature type="transmembrane region" description="Helical" evidence="1">
    <location>
        <begin position="56"/>
        <end position="80"/>
    </location>
</feature>
<keyword evidence="1" id="KW-0472">Membrane</keyword>
<name>A0AAV5TI33_9BILA</name>
<dbReference type="InterPro" id="IPR006201">
    <property type="entry name" value="Neur_channel"/>
</dbReference>
<evidence type="ECO:0008006" key="4">
    <source>
        <dbReference type="Google" id="ProtNLM"/>
    </source>
</evidence>
<sequence>GNPIALTDFSEHPVELRSNSEGDVVENLKSVRSRTEQDGKQTDRVRFHLSLARRGFFWIFLIVVSTCLFCLVTLIGVFFYEGDDAVQNAASIGLTTMTSLMLVVTILSDELDKSDNLPALGWFVFVEIFVVCLSVIILLILDGFRSVARGNSRRNKENCFHRLVASKKAFRAARLTLFLLSITALILNAILNGT</sequence>
<gene>
    <name evidence="2" type="ORF">PENTCL1PPCAC_16187</name>
</gene>
<dbReference type="Gene3D" id="1.20.58.390">
    <property type="entry name" value="Neurotransmitter-gated ion-channel transmembrane domain"/>
    <property type="match status" value="1"/>
</dbReference>
<dbReference type="GO" id="GO:0016020">
    <property type="term" value="C:membrane"/>
    <property type="evidence" value="ECO:0007669"/>
    <property type="project" value="InterPro"/>
</dbReference>
<dbReference type="GO" id="GO:0004888">
    <property type="term" value="F:transmembrane signaling receptor activity"/>
    <property type="evidence" value="ECO:0007669"/>
    <property type="project" value="InterPro"/>
</dbReference>
<evidence type="ECO:0000313" key="3">
    <source>
        <dbReference type="Proteomes" id="UP001432027"/>
    </source>
</evidence>
<feature type="transmembrane region" description="Helical" evidence="1">
    <location>
        <begin position="119"/>
        <end position="144"/>
    </location>
</feature>
<dbReference type="EMBL" id="BTSX01000004">
    <property type="protein sequence ID" value="GMS94011.1"/>
    <property type="molecule type" value="Genomic_DNA"/>
</dbReference>
<dbReference type="InterPro" id="IPR036719">
    <property type="entry name" value="Neuro-gated_channel_TM_sf"/>
</dbReference>